<sequence length="296" mass="31570">MDSEPQPWAEPSAASPHGAAPREGREDNQAVPYGAVHTESRSTGRPAHTPRDARNGDHQSRPGALPPAPGRLPRVLARPAVPAVLVLVLLLVSWQVAVDGPLLELDHWVRHAVRETRHALHSTLLNHLGKAFSDLGGGSVAVPVLLLGGAVAARREFRAGFARWWLPVPVAVLTAGLIPLLVVPAKAWFARPGPFGLPLAADQWGWYPSGHTATATLGYGVAALLLTRTAGPRGRRALAAAAALPAVGVGLGLVWSDYHWLLDVVASWCLGGLVLWTLARWPLTGRPSARRRHPEH</sequence>
<proteinExistence type="predicted"/>
<dbReference type="RefSeq" id="WP_328954973.1">
    <property type="nucleotide sequence ID" value="NZ_CP108110.1"/>
</dbReference>
<reference evidence="4" key="1">
    <citation type="submission" date="2022-10" db="EMBL/GenBank/DDBJ databases">
        <title>The complete genomes of actinobacterial strains from the NBC collection.</title>
        <authorList>
            <person name="Joergensen T.S."/>
            <person name="Alvarez Arevalo M."/>
            <person name="Sterndorff E.B."/>
            <person name="Faurdal D."/>
            <person name="Vuksanovic O."/>
            <person name="Mourched A.-S."/>
            <person name="Charusanti P."/>
            <person name="Shaw S."/>
            <person name="Blin K."/>
            <person name="Weber T."/>
        </authorList>
    </citation>
    <scope>NUCLEOTIDE SEQUENCE</scope>
    <source>
        <strain evidence="4">NBC_00222</strain>
    </source>
</reference>
<feature type="domain" description="Phosphatidic acid phosphatase type 2/haloperoxidase" evidence="3">
    <location>
        <begin position="168"/>
        <end position="279"/>
    </location>
</feature>
<feature type="transmembrane region" description="Helical" evidence="2">
    <location>
        <begin position="205"/>
        <end position="226"/>
    </location>
</feature>
<evidence type="ECO:0000256" key="2">
    <source>
        <dbReference type="SAM" id="Phobius"/>
    </source>
</evidence>
<evidence type="ECO:0000313" key="4">
    <source>
        <dbReference type="EMBL" id="WUQ84064.1"/>
    </source>
</evidence>
<feature type="transmembrane region" description="Helical" evidence="2">
    <location>
        <begin position="238"/>
        <end position="255"/>
    </location>
</feature>
<dbReference type="Gene3D" id="1.20.144.10">
    <property type="entry name" value="Phosphatidic acid phosphatase type 2/haloperoxidase"/>
    <property type="match status" value="1"/>
</dbReference>
<feature type="compositionally biased region" description="Basic and acidic residues" evidence="1">
    <location>
        <begin position="49"/>
        <end position="60"/>
    </location>
</feature>
<keyword evidence="5" id="KW-1185">Reference proteome</keyword>
<evidence type="ECO:0000256" key="1">
    <source>
        <dbReference type="SAM" id="MobiDB-lite"/>
    </source>
</evidence>
<feature type="transmembrane region" description="Helical" evidence="2">
    <location>
        <begin position="165"/>
        <end position="185"/>
    </location>
</feature>
<feature type="transmembrane region" description="Helical" evidence="2">
    <location>
        <begin position="261"/>
        <end position="283"/>
    </location>
</feature>
<dbReference type="Pfam" id="PF01569">
    <property type="entry name" value="PAP2"/>
    <property type="match status" value="1"/>
</dbReference>
<feature type="transmembrane region" description="Helical" evidence="2">
    <location>
        <begin position="135"/>
        <end position="153"/>
    </location>
</feature>
<dbReference type="SUPFAM" id="SSF48317">
    <property type="entry name" value="Acid phosphatase/Vanadium-dependent haloperoxidase"/>
    <property type="match status" value="1"/>
</dbReference>
<name>A0ABZ1U195_9ACTN</name>
<organism evidence="4 5">
    <name type="scientific">Kitasatospora purpeofusca</name>
    <dbReference type="NCBI Taxonomy" id="67352"/>
    <lineage>
        <taxon>Bacteria</taxon>
        <taxon>Bacillati</taxon>
        <taxon>Actinomycetota</taxon>
        <taxon>Actinomycetes</taxon>
        <taxon>Kitasatosporales</taxon>
        <taxon>Streptomycetaceae</taxon>
        <taxon>Kitasatospora</taxon>
    </lineage>
</organism>
<keyword evidence="2" id="KW-0472">Membrane</keyword>
<evidence type="ECO:0000259" key="3">
    <source>
        <dbReference type="SMART" id="SM00014"/>
    </source>
</evidence>
<dbReference type="SMART" id="SM00014">
    <property type="entry name" value="acidPPc"/>
    <property type="match status" value="1"/>
</dbReference>
<dbReference type="InterPro" id="IPR000326">
    <property type="entry name" value="PAP2/HPO"/>
</dbReference>
<feature type="transmembrane region" description="Helical" evidence="2">
    <location>
        <begin position="80"/>
        <end position="98"/>
    </location>
</feature>
<keyword evidence="2" id="KW-0812">Transmembrane</keyword>
<dbReference type="EMBL" id="CP108110">
    <property type="protein sequence ID" value="WUQ84064.1"/>
    <property type="molecule type" value="Genomic_DNA"/>
</dbReference>
<evidence type="ECO:0000313" key="5">
    <source>
        <dbReference type="Proteomes" id="UP001432222"/>
    </source>
</evidence>
<dbReference type="Proteomes" id="UP001432222">
    <property type="component" value="Chromosome"/>
</dbReference>
<feature type="region of interest" description="Disordered" evidence="1">
    <location>
        <begin position="1"/>
        <end position="70"/>
    </location>
</feature>
<dbReference type="InterPro" id="IPR036938">
    <property type="entry name" value="PAP2/HPO_sf"/>
</dbReference>
<protein>
    <submittedName>
        <fullName evidence="4">Phosphatase PAP2 family protein</fullName>
    </submittedName>
</protein>
<gene>
    <name evidence="4" type="ORF">OHA16_14475</name>
</gene>
<accession>A0ABZ1U195</accession>
<keyword evidence="2" id="KW-1133">Transmembrane helix</keyword>